<organism evidence="3">
    <name type="scientific">Pectobacterium versatile</name>
    <dbReference type="NCBI Taxonomy" id="2488639"/>
    <lineage>
        <taxon>Bacteria</taxon>
        <taxon>Pseudomonadati</taxon>
        <taxon>Pseudomonadota</taxon>
        <taxon>Gammaproteobacteria</taxon>
        <taxon>Enterobacterales</taxon>
        <taxon>Pectobacteriaceae</taxon>
        <taxon>Pectobacterium</taxon>
    </lineage>
</organism>
<keyword evidence="6" id="KW-1185">Reference proteome</keyword>
<proteinExistence type="predicted"/>
<dbReference type="Proteomes" id="UP000237284">
    <property type="component" value="Chromosome"/>
</dbReference>
<evidence type="ECO:0000313" key="5">
    <source>
        <dbReference type="Proteomes" id="UP000237284"/>
    </source>
</evidence>
<reference evidence="4 5" key="2">
    <citation type="submission" date="2020-11" db="EMBL/GenBank/DDBJ databases">
        <title>Complete genome sequence of Pectobacterium versatile F131.</title>
        <authorList>
            <person name="Shirshikov F.V."/>
            <person name="Miroshnikov K."/>
            <person name="Toshakov S.V."/>
            <person name="Kabanova A.P."/>
            <person name="Barannik A.P."/>
            <person name="Shneider M."/>
            <person name="Ignatov A.N."/>
            <person name="Miroshnikov K.A."/>
            <person name="Mikhailova Y.V."/>
            <person name="Shelenkov A."/>
            <person name="Yanushevich Y.G."/>
            <person name="Evseev P.V."/>
        </authorList>
    </citation>
    <scope>NUCLEOTIDE SEQUENCE [LARGE SCALE GENOMIC DNA]</scope>
    <source>
        <strain evidence="4 5">F131</strain>
    </source>
</reference>
<name>A0A221T890_9GAMM</name>
<evidence type="ECO:0000313" key="2">
    <source>
        <dbReference type="EMBL" id="MEI7103257.1"/>
    </source>
</evidence>
<dbReference type="EMBL" id="PDVW01000005">
    <property type="protein sequence ID" value="POY50800.1"/>
    <property type="molecule type" value="Genomic_DNA"/>
</dbReference>
<keyword evidence="1" id="KW-1133">Transmembrane helix</keyword>
<keyword evidence="1" id="KW-0812">Transmembrane</keyword>
<gene>
    <name evidence="4" type="ORF">F131LOC_007960</name>
    <name evidence="3" type="ORF">F131LOC_01326</name>
    <name evidence="2" type="ORF">WCT63_12455</name>
</gene>
<dbReference type="EMBL" id="JBBBON010000011">
    <property type="protein sequence ID" value="MEI7103257.1"/>
    <property type="molecule type" value="Genomic_DNA"/>
</dbReference>
<dbReference type="AlphaFoldDB" id="A0A221T890"/>
<evidence type="ECO:0000256" key="1">
    <source>
        <dbReference type="SAM" id="Phobius"/>
    </source>
</evidence>
<evidence type="ECO:0000313" key="3">
    <source>
        <dbReference type="EMBL" id="POY50800.1"/>
    </source>
</evidence>
<accession>A0A221T890</accession>
<evidence type="ECO:0000313" key="4">
    <source>
        <dbReference type="EMBL" id="QPK17249.1"/>
    </source>
</evidence>
<dbReference type="Proteomes" id="UP001313132">
    <property type="component" value="Unassembled WGS sequence"/>
</dbReference>
<dbReference type="RefSeq" id="WP_039493282.1">
    <property type="nucleotide sequence ID" value="NZ_BGPS01000012.1"/>
</dbReference>
<feature type="transmembrane region" description="Helical" evidence="1">
    <location>
        <begin position="7"/>
        <end position="25"/>
    </location>
</feature>
<protein>
    <submittedName>
        <fullName evidence="3">Uncharacterized protein</fullName>
    </submittedName>
</protein>
<reference evidence="3" key="1">
    <citation type="submission" date="2017-12" db="EMBL/GenBank/DDBJ databases">
        <title>First report on the novel genomospecies/subspecies of Pectobacterium carotovorum in Russia.</title>
        <authorList>
            <person name="Shirshikov F.V."/>
            <person name="Miroshnikov K."/>
            <person name="Toshakov S.V."/>
            <person name="Kabanova A.P."/>
            <person name="Barannik A.P."/>
            <person name="Shneider M."/>
            <person name="Ignatov A.N."/>
            <person name="Miroshnikov K.A."/>
        </authorList>
    </citation>
    <scope>NUCLEOTIDE SEQUENCE [LARGE SCALE GENOMIC DNA]</scope>
    <source>
        <strain evidence="3">F131</strain>
    </source>
</reference>
<sequence length="147" mass="16606">MATLYRLLQNLLMGCLIAVGLLWWFSTGSDSGFDSGIEFYTVEDQALYETLTDDIVKGAPRISTNYRFVYYPPQGSASEVIAVYFEDTTDVTSLRDYLISIGCTLDRTEVNVENWLSKDKTKAITIFVDPKGKTVGLEIRLPPPSWW</sequence>
<reference evidence="2 6" key="3">
    <citation type="submission" date="2024-03" db="EMBL/GenBank/DDBJ databases">
        <title>Analysis of soft rot Pectobacteriaceae population diversity in US potato growing regions between 2016 and 2022.</title>
        <authorList>
            <person name="Ma X."/>
            <person name="Zhang X."/>
            <person name="Stodghill P."/>
            <person name="Rioux R."/>
            <person name="Babler B."/>
            <person name="Shrestha S."/>
            <person name="Babler B."/>
            <person name="Rivedal H."/>
            <person name="Frost K."/>
            <person name="Hao J."/>
            <person name="Secor G."/>
            <person name="Swingle B."/>
        </authorList>
    </citation>
    <scope>NUCLEOTIDE SEQUENCE [LARGE SCALE GENOMIC DNA]</scope>
    <source>
        <strain evidence="2 6">UMSS2</strain>
    </source>
</reference>
<dbReference type="EMBL" id="CP065030">
    <property type="protein sequence ID" value="QPK17249.1"/>
    <property type="molecule type" value="Genomic_DNA"/>
</dbReference>
<evidence type="ECO:0000313" key="6">
    <source>
        <dbReference type="Proteomes" id="UP001313132"/>
    </source>
</evidence>
<keyword evidence="1" id="KW-0472">Membrane</keyword>